<evidence type="ECO:0000313" key="1">
    <source>
        <dbReference type="EMBL" id="KAF3499001.1"/>
    </source>
</evidence>
<reference evidence="1 2" key="1">
    <citation type="journal article" date="2020" name="BMC Genomics">
        <title>Intraspecific diversification of the crop wild relative Brassica cretica Lam. using demographic model selection.</title>
        <authorList>
            <person name="Kioukis A."/>
            <person name="Michalopoulou V.A."/>
            <person name="Briers L."/>
            <person name="Pirintsos S."/>
            <person name="Studholme D.J."/>
            <person name="Pavlidis P."/>
            <person name="Sarris P.F."/>
        </authorList>
    </citation>
    <scope>NUCLEOTIDE SEQUENCE [LARGE SCALE GENOMIC DNA]</scope>
    <source>
        <strain evidence="2">cv. PFS-1207/04</strain>
    </source>
</reference>
<protein>
    <submittedName>
        <fullName evidence="1">Uncharacterized protein</fullName>
    </submittedName>
</protein>
<gene>
    <name evidence="1" type="ORF">DY000_02057186</name>
</gene>
<evidence type="ECO:0000313" key="2">
    <source>
        <dbReference type="Proteomes" id="UP000266723"/>
    </source>
</evidence>
<name>A0ABQ7AMR7_BRACR</name>
<dbReference type="Proteomes" id="UP000266723">
    <property type="component" value="Unassembled WGS sequence"/>
</dbReference>
<keyword evidence="2" id="KW-1185">Reference proteome</keyword>
<dbReference type="EMBL" id="QGKV02002055">
    <property type="protein sequence ID" value="KAF3499001.1"/>
    <property type="molecule type" value="Genomic_DNA"/>
</dbReference>
<organism evidence="1 2">
    <name type="scientific">Brassica cretica</name>
    <name type="common">Mustard</name>
    <dbReference type="NCBI Taxonomy" id="69181"/>
    <lineage>
        <taxon>Eukaryota</taxon>
        <taxon>Viridiplantae</taxon>
        <taxon>Streptophyta</taxon>
        <taxon>Embryophyta</taxon>
        <taxon>Tracheophyta</taxon>
        <taxon>Spermatophyta</taxon>
        <taxon>Magnoliopsida</taxon>
        <taxon>eudicotyledons</taxon>
        <taxon>Gunneridae</taxon>
        <taxon>Pentapetalae</taxon>
        <taxon>rosids</taxon>
        <taxon>malvids</taxon>
        <taxon>Brassicales</taxon>
        <taxon>Brassicaceae</taxon>
        <taxon>Brassiceae</taxon>
        <taxon>Brassica</taxon>
    </lineage>
</organism>
<sequence>MENMLQYSTYQSFGTDGKELIAMIKELHAWPSFATELERIEALQICFPDFNIIPVSRVCNQTLDFLAKTARSFHKENYFILVVLFRSDYPDHLKFK</sequence>
<proteinExistence type="predicted"/>
<accession>A0ABQ7AMR7</accession>
<comment type="caution">
    <text evidence="1">The sequence shown here is derived from an EMBL/GenBank/DDBJ whole genome shotgun (WGS) entry which is preliminary data.</text>
</comment>